<protein>
    <submittedName>
        <fullName evidence="9">DNA gyrase subunit A</fullName>
    </submittedName>
</protein>
<dbReference type="InterPro" id="IPR050220">
    <property type="entry name" value="Type_II_DNA_Topoisomerases"/>
</dbReference>
<dbReference type="GO" id="GO:0005524">
    <property type="term" value="F:ATP binding"/>
    <property type="evidence" value="ECO:0007669"/>
    <property type="project" value="InterPro"/>
</dbReference>
<dbReference type="Pfam" id="PF00521">
    <property type="entry name" value="DNA_topoisoIV"/>
    <property type="match status" value="1"/>
</dbReference>
<dbReference type="PANTHER" id="PTHR43493">
    <property type="entry name" value="DNA GYRASE/TOPOISOMERASE SUBUNIT A"/>
    <property type="match status" value="1"/>
</dbReference>
<evidence type="ECO:0000259" key="8">
    <source>
        <dbReference type="PROSITE" id="PS52040"/>
    </source>
</evidence>
<gene>
    <name evidence="9" type="ORF">RMSM_06162</name>
</gene>
<comment type="caution">
    <text evidence="9">The sequence shown here is derived from an EMBL/GenBank/DDBJ whole genome shotgun (WGS) entry which is preliminary data.</text>
</comment>
<accession>M5RNE8</accession>
<comment type="similarity">
    <text evidence="2">Belongs to the type II topoisomerase GyrA/ParC subunit family.</text>
</comment>
<dbReference type="GO" id="GO:0005737">
    <property type="term" value="C:cytoplasm"/>
    <property type="evidence" value="ECO:0007669"/>
    <property type="project" value="TreeGrafter"/>
</dbReference>
<dbReference type="GO" id="GO:0006265">
    <property type="term" value="P:DNA topological change"/>
    <property type="evidence" value="ECO:0007669"/>
    <property type="project" value="UniProtKB-UniRule"/>
</dbReference>
<dbReference type="RefSeq" id="WP_008705344.1">
    <property type="nucleotide sequence ID" value="NZ_ANOG01000893.1"/>
</dbReference>
<evidence type="ECO:0000256" key="7">
    <source>
        <dbReference type="SAM" id="MobiDB-lite"/>
    </source>
</evidence>
<dbReference type="GO" id="GO:0003677">
    <property type="term" value="F:DNA binding"/>
    <property type="evidence" value="ECO:0007669"/>
    <property type="project" value="UniProtKB-UniRule"/>
</dbReference>
<feature type="active site" description="O-(5'-phospho-DNA)-tyrosine intermediate" evidence="6">
    <location>
        <position position="148"/>
    </location>
</feature>
<feature type="region of interest" description="Disordered" evidence="7">
    <location>
        <begin position="1"/>
        <end position="24"/>
    </location>
</feature>
<evidence type="ECO:0000256" key="4">
    <source>
        <dbReference type="ARBA" id="ARBA00023125"/>
    </source>
</evidence>
<sequence>MAEDENNKEDGEGENNGPEGFQDGIDGGAGAFRLIDLPIEDELRESYLTYAMSVIVSRALPDVRDGLKPSQRRILVAMNDLNLGPGSKRVKCAKISGDTSGNYHPHGESVIYPTLVRMAQEWNMRSLLIDKQGNFGSIAGLPPAAMRYTEARLSAVAASMLDDLKLDTVDFIRRMTKLATNRPCFRAVIPTCLSTAAA</sequence>
<evidence type="ECO:0000256" key="6">
    <source>
        <dbReference type="PROSITE-ProRule" id="PRU01384"/>
    </source>
</evidence>
<dbReference type="GO" id="GO:0003918">
    <property type="term" value="F:DNA topoisomerase type II (double strand cut, ATP-hydrolyzing) activity"/>
    <property type="evidence" value="ECO:0007669"/>
    <property type="project" value="UniProtKB-EC"/>
</dbReference>
<feature type="domain" description="Topo IIA-type catalytic" evidence="8">
    <location>
        <begin position="60"/>
        <end position="198"/>
    </location>
</feature>
<keyword evidence="4 6" id="KW-0238">DNA-binding</keyword>
<reference evidence="9 10" key="1">
    <citation type="journal article" date="2013" name="Mar. Genomics">
        <title>Expression of sulfatases in Rhodopirellula baltica and the diversity of sulfatases in the genus Rhodopirellula.</title>
        <authorList>
            <person name="Wegner C.E."/>
            <person name="Richter-Heitmann T."/>
            <person name="Klindworth A."/>
            <person name="Klockow C."/>
            <person name="Richter M."/>
            <person name="Achstetter T."/>
            <person name="Glockner F.O."/>
            <person name="Harder J."/>
        </authorList>
    </citation>
    <scope>NUCLEOTIDE SEQUENCE [LARGE SCALE GENOMIC DNA]</scope>
    <source>
        <strain evidence="9 10">SM1</strain>
    </source>
</reference>
<dbReference type="GO" id="GO:0009330">
    <property type="term" value="C:DNA topoisomerase type II (double strand cut, ATP-hydrolyzing) complex"/>
    <property type="evidence" value="ECO:0007669"/>
    <property type="project" value="TreeGrafter"/>
</dbReference>
<name>M5RNE8_9BACT</name>
<dbReference type="Proteomes" id="UP000011991">
    <property type="component" value="Unassembled WGS sequence"/>
</dbReference>
<comment type="catalytic activity">
    <reaction evidence="1 6">
        <text>ATP-dependent breakage, passage and rejoining of double-stranded DNA.</text>
        <dbReference type="EC" id="5.6.2.2"/>
    </reaction>
</comment>
<dbReference type="Gene3D" id="3.90.199.10">
    <property type="entry name" value="Topoisomerase II, domain 5"/>
    <property type="match status" value="1"/>
</dbReference>
<keyword evidence="5 6" id="KW-0413">Isomerase</keyword>
<dbReference type="InterPro" id="IPR002205">
    <property type="entry name" value="Topo_IIA_dom_A"/>
</dbReference>
<evidence type="ECO:0000256" key="5">
    <source>
        <dbReference type="ARBA" id="ARBA00023235"/>
    </source>
</evidence>
<dbReference type="AlphaFoldDB" id="M5RNE8"/>
<dbReference type="SUPFAM" id="SSF56719">
    <property type="entry name" value="Type II DNA topoisomerase"/>
    <property type="match status" value="1"/>
</dbReference>
<evidence type="ECO:0000313" key="9">
    <source>
        <dbReference type="EMBL" id="EMI16912.1"/>
    </source>
</evidence>
<dbReference type="PROSITE" id="PS52040">
    <property type="entry name" value="TOPO_IIA"/>
    <property type="match status" value="1"/>
</dbReference>
<evidence type="ECO:0000256" key="3">
    <source>
        <dbReference type="ARBA" id="ARBA00023029"/>
    </source>
</evidence>
<dbReference type="SMART" id="SM00434">
    <property type="entry name" value="TOP4c"/>
    <property type="match status" value="1"/>
</dbReference>
<dbReference type="InterPro" id="IPR013760">
    <property type="entry name" value="Topo_IIA-like_dom_sf"/>
</dbReference>
<proteinExistence type="inferred from homology"/>
<keyword evidence="10" id="KW-1185">Reference proteome</keyword>
<feature type="non-terminal residue" evidence="9">
    <location>
        <position position="198"/>
    </location>
</feature>
<dbReference type="InterPro" id="IPR013758">
    <property type="entry name" value="Topo_IIA_A/C_ab"/>
</dbReference>
<feature type="compositionally biased region" description="Acidic residues" evidence="7">
    <location>
        <begin position="1"/>
        <end position="13"/>
    </location>
</feature>
<dbReference type="EMBL" id="ANOG01000893">
    <property type="protein sequence ID" value="EMI16912.1"/>
    <property type="molecule type" value="Genomic_DNA"/>
</dbReference>
<keyword evidence="3 6" id="KW-0799">Topoisomerase</keyword>
<evidence type="ECO:0000313" key="10">
    <source>
        <dbReference type="Proteomes" id="UP000011991"/>
    </source>
</evidence>
<evidence type="ECO:0000256" key="2">
    <source>
        <dbReference type="ARBA" id="ARBA00008263"/>
    </source>
</evidence>
<evidence type="ECO:0000256" key="1">
    <source>
        <dbReference type="ARBA" id="ARBA00000185"/>
    </source>
</evidence>
<organism evidence="9 10">
    <name type="scientific">Rhodopirellula maiorica SM1</name>
    <dbReference type="NCBI Taxonomy" id="1265738"/>
    <lineage>
        <taxon>Bacteria</taxon>
        <taxon>Pseudomonadati</taxon>
        <taxon>Planctomycetota</taxon>
        <taxon>Planctomycetia</taxon>
        <taxon>Pirellulales</taxon>
        <taxon>Pirellulaceae</taxon>
        <taxon>Novipirellula</taxon>
    </lineage>
</organism>
<dbReference type="PANTHER" id="PTHR43493:SF5">
    <property type="entry name" value="DNA GYRASE SUBUNIT A, CHLOROPLASTIC_MITOCHONDRIAL"/>
    <property type="match status" value="1"/>
</dbReference>